<dbReference type="CDD" id="cd02516">
    <property type="entry name" value="CDP-ME_synthetase"/>
    <property type="match status" value="1"/>
</dbReference>
<dbReference type="EMBL" id="PXVD01000002">
    <property type="protein sequence ID" value="MDJ1369950.1"/>
    <property type="molecule type" value="Genomic_DNA"/>
</dbReference>
<dbReference type="RefSeq" id="WP_026935840.1">
    <property type="nucleotide sequence ID" value="NZ_CP028426.1"/>
</dbReference>
<comment type="pathway">
    <text evidence="4 13">Isoprenoid biosynthesis; isopentenyl diphosphate biosynthesis via DXP pathway; isopentenyl diphosphate from 1-deoxy-D-xylulose 5-phosphate: step 2/6.</text>
</comment>
<dbReference type="PROSITE" id="PS01295">
    <property type="entry name" value="ISPD"/>
    <property type="match status" value="1"/>
</dbReference>
<dbReference type="InterPro" id="IPR034683">
    <property type="entry name" value="IspD/TarI"/>
</dbReference>
<comment type="caution">
    <text evidence="12">Lacks conserved residue(s) required for the propagation of feature annotation.</text>
</comment>
<evidence type="ECO:0000256" key="1">
    <source>
        <dbReference type="ARBA" id="ARBA00000200"/>
    </source>
</evidence>
<feature type="site" description="Positions MEP for the nucleophilic attack" evidence="13">
    <location>
        <position position="168"/>
    </location>
</feature>
<name>A0ABT7C408_9MICO</name>
<gene>
    <name evidence="13" type="primary">ispD</name>
    <name evidence="12" type="synonym">ispF</name>
    <name evidence="15" type="ORF">C7K25_00955</name>
</gene>
<dbReference type="HAMAP" id="MF_00108">
    <property type="entry name" value="IspD"/>
    <property type="match status" value="1"/>
</dbReference>
<evidence type="ECO:0000256" key="4">
    <source>
        <dbReference type="ARBA" id="ARBA00004787"/>
    </source>
</evidence>
<comment type="caution">
    <text evidence="15">The sequence shown here is derived from an EMBL/GenBank/DDBJ whole genome shotgun (WGS) entry which is preliminary data.</text>
</comment>
<evidence type="ECO:0000259" key="14">
    <source>
        <dbReference type="Pfam" id="PF02542"/>
    </source>
</evidence>
<dbReference type="EC" id="4.6.1.12" evidence="12"/>
<feature type="binding site" evidence="12">
    <location>
        <position position="258"/>
    </location>
    <ligand>
        <name>a divalent metal cation</name>
        <dbReference type="ChEBI" id="CHEBI:60240"/>
    </ligand>
</feature>
<proteinExistence type="inferred from homology"/>
<comment type="subunit">
    <text evidence="12">Homotrimer.</text>
</comment>
<evidence type="ECO:0000256" key="2">
    <source>
        <dbReference type="ARBA" id="ARBA00001282"/>
    </source>
</evidence>
<evidence type="ECO:0000313" key="15">
    <source>
        <dbReference type="EMBL" id="MDJ1369950.1"/>
    </source>
</evidence>
<dbReference type="PANTHER" id="PTHR32125">
    <property type="entry name" value="2-C-METHYL-D-ERYTHRITOL 4-PHOSPHATE CYTIDYLYLTRANSFERASE, CHLOROPLASTIC"/>
    <property type="match status" value="1"/>
</dbReference>
<dbReference type="Gene3D" id="3.30.1330.50">
    <property type="entry name" value="2-C-methyl-D-erythritol 2,4-cyclodiphosphate synthase"/>
    <property type="match status" value="1"/>
</dbReference>
<evidence type="ECO:0000256" key="12">
    <source>
        <dbReference type="HAMAP-Rule" id="MF_00107"/>
    </source>
</evidence>
<comment type="similarity">
    <text evidence="12">Belongs to the IspF family.</text>
</comment>
<comment type="pathway">
    <text evidence="3 12">Isoprenoid biosynthesis; isopentenyl diphosphate biosynthesis via DXP pathway; isopentenyl diphosphate from 1-deoxy-D-xylulose 5-phosphate: step 4/6.</text>
</comment>
<evidence type="ECO:0000256" key="3">
    <source>
        <dbReference type="ARBA" id="ARBA00004709"/>
    </source>
</evidence>
<evidence type="ECO:0000256" key="7">
    <source>
        <dbReference type="ARBA" id="ARBA00022695"/>
    </source>
</evidence>
<evidence type="ECO:0000313" key="16">
    <source>
        <dbReference type="Proteomes" id="UP001170379"/>
    </source>
</evidence>
<keyword evidence="9 12" id="KW-0414">Isoprene biosynthesis</keyword>
<feature type="binding site" evidence="12">
    <location>
        <position position="292"/>
    </location>
    <ligand>
        <name>a divalent metal cation</name>
        <dbReference type="ChEBI" id="CHEBI:60240"/>
    </ligand>
</feature>
<dbReference type="InterPro" id="IPR001228">
    <property type="entry name" value="IspD"/>
</dbReference>
<evidence type="ECO:0000256" key="5">
    <source>
        <dbReference type="ARBA" id="ARBA00009789"/>
    </source>
</evidence>
<evidence type="ECO:0000256" key="11">
    <source>
        <dbReference type="ARBA" id="ARBA00023268"/>
    </source>
</evidence>
<feature type="site" description="Transition state stabilizer" evidence="13">
    <location>
        <position position="20"/>
    </location>
</feature>
<dbReference type="HAMAP" id="MF_00107">
    <property type="entry name" value="IspF"/>
    <property type="match status" value="1"/>
</dbReference>
<feature type="site" description="Positions MEP for the nucleophilic attack" evidence="13">
    <location>
        <position position="221"/>
    </location>
</feature>
<feature type="domain" description="2-C-methyl-D-erythritol 2,4-cyclodiphosphate synthase" evidence="14">
    <location>
        <begin position="251"/>
        <end position="402"/>
    </location>
</feature>
<keyword evidence="16" id="KW-1185">Reference proteome</keyword>
<evidence type="ECO:0000256" key="9">
    <source>
        <dbReference type="ARBA" id="ARBA00023229"/>
    </source>
</evidence>
<dbReference type="InterPro" id="IPR020555">
    <property type="entry name" value="MECDP_synthase_CS"/>
</dbReference>
<accession>A0ABT7C408</accession>
<evidence type="ECO:0000256" key="8">
    <source>
        <dbReference type="ARBA" id="ARBA00022723"/>
    </source>
</evidence>
<feature type="site" description="Transition state stabilizer" evidence="12">
    <location>
        <position position="380"/>
    </location>
</feature>
<dbReference type="InterPro" id="IPR050088">
    <property type="entry name" value="IspD/TarI_cytidylyltransf_bact"/>
</dbReference>
<evidence type="ECO:0000256" key="10">
    <source>
        <dbReference type="ARBA" id="ARBA00023239"/>
    </source>
</evidence>
<sequence length="409" mass="41722">MSERVPCTGVVIVAAGSGTRLGMGIPKAFVPVAGASILTHALRGLVDLPGRVAVVIVGPPGDDERRAIAEDALDHELWIFGERLVGATVVDGGASRHASVRAGLGALPAACDVVLVHDAARALTPPEQFTRVAGAVRATGHGVVPGLPVVDTIKRVDASAYVLDTVDREALRAMQTPQGFPFAGLVRAYDSGAGEATDDAGTFAAGGGVVEVIAGDPDAFKITTLEDLAAAERLIARRALCADPAPRQHELRVGVGTDVHAFDEISPCWLAGIHFPGERGLSGHSDGDAASHAIVDALLGAAGLGSIGSVFGTADPRYRNAHGAEFLRGTRQLLADRGCTVQNVSVQVVCRRPRFGDRALEAGEVLSEALGAPVSVSATTSDGLGFTGDANEGVFAVATALVAVPATAI</sequence>
<dbReference type="NCBIfam" id="TIGR00453">
    <property type="entry name" value="ispD"/>
    <property type="match status" value="1"/>
</dbReference>
<keyword evidence="8 12" id="KW-0479">Metal-binding</keyword>
<dbReference type="InterPro" id="IPR029044">
    <property type="entry name" value="Nucleotide-diphossugar_trans"/>
</dbReference>
<keyword evidence="10 12" id="KW-0456">Lyase</keyword>
<feature type="site" description="Transition state stabilizer" evidence="12">
    <location>
        <position position="284"/>
    </location>
</feature>
<dbReference type="Gene3D" id="3.90.550.10">
    <property type="entry name" value="Spore Coat Polysaccharide Biosynthesis Protein SpsA, Chain A"/>
    <property type="match status" value="1"/>
</dbReference>
<comment type="function">
    <text evidence="13">Catalyzes the formation of 4-diphosphocytidyl-2-C-methyl-D-erythritol from CTP and 2-C-methyl-D-erythritol 4-phosphate (MEP).</text>
</comment>
<dbReference type="Pfam" id="PF01128">
    <property type="entry name" value="IspD"/>
    <property type="match status" value="1"/>
</dbReference>
<protein>
    <recommendedName>
        <fullName evidence="12 13">Multifunctional fusion protein</fullName>
    </recommendedName>
    <domain>
        <recommendedName>
            <fullName evidence="12">2-C-methyl-D-erythritol 2,4-cyclodiphosphate synthase</fullName>
            <shortName evidence="12">MECDP-synthase</shortName>
            <shortName evidence="12">MECPP-synthase</shortName>
            <shortName evidence="12">MECPS</shortName>
            <ecNumber evidence="12">4.6.1.12</ecNumber>
        </recommendedName>
    </domain>
    <domain>
        <recommendedName>
            <fullName evidence="13">2-C-methyl-D-erythritol 4-phosphate cytidylyltransferase</fullName>
            <ecNumber evidence="13">2.7.7.60</ecNumber>
        </recommendedName>
        <alternativeName>
            <fullName evidence="13">4-diphosphocytidyl-2C-methyl-D-erythritol synthase</fullName>
        </alternativeName>
        <alternativeName>
            <fullName evidence="13">MEP cytidylyltransferase</fullName>
            <shortName evidence="13">MCT</shortName>
        </alternativeName>
    </domain>
</protein>
<dbReference type="PANTHER" id="PTHR32125:SF4">
    <property type="entry name" value="2-C-METHYL-D-ERYTHRITOL 4-PHOSPHATE CYTIDYLYLTRANSFERASE, CHLOROPLASTIC"/>
    <property type="match status" value="1"/>
</dbReference>
<dbReference type="PROSITE" id="PS01350">
    <property type="entry name" value="ISPF"/>
    <property type="match status" value="1"/>
</dbReference>
<feature type="binding site" evidence="12">
    <location>
        <begin position="258"/>
        <end position="260"/>
    </location>
    <ligand>
        <name>4-CDP-2-C-methyl-D-erythritol 2-phosphate</name>
        <dbReference type="ChEBI" id="CHEBI:57919"/>
    </ligand>
</feature>
<comment type="cofactor">
    <cofactor evidence="12">
        <name>a divalent metal cation</name>
        <dbReference type="ChEBI" id="CHEBI:60240"/>
    </cofactor>
    <text evidence="12">Binds 1 divalent metal cation per subunit.</text>
</comment>
<reference evidence="15" key="2">
    <citation type="journal article" date="2022" name="Sci. Rep.">
        <title>In silico prediction of the enzymes involved in the degradation of the herbicide molinate by Gulosibacter molinativorax ON4T.</title>
        <authorList>
            <person name="Lopes A.R."/>
            <person name="Bunin E."/>
            <person name="Viana A.T."/>
            <person name="Froufe H."/>
            <person name="Munoz-Merida A."/>
            <person name="Pinho D."/>
            <person name="Figueiredo J."/>
            <person name="Barroso C."/>
            <person name="Vaz-Moreira I."/>
            <person name="Bellanger X."/>
            <person name="Egas C."/>
            <person name="Nunes O.C."/>
        </authorList>
    </citation>
    <scope>NUCLEOTIDE SEQUENCE</scope>
    <source>
        <strain evidence="15">ON4</strain>
    </source>
</reference>
<reference evidence="15" key="1">
    <citation type="submission" date="2018-03" db="EMBL/GenBank/DDBJ databases">
        <authorList>
            <person name="Nunes O.C."/>
            <person name="Lopes A.R."/>
            <person name="Froufe H."/>
            <person name="Munoz-Merida A."/>
            <person name="Barroso C."/>
            <person name="Egas C."/>
        </authorList>
    </citation>
    <scope>NUCLEOTIDE SEQUENCE</scope>
    <source>
        <strain evidence="15">ON4</strain>
    </source>
</reference>
<dbReference type="InterPro" id="IPR003526">
    <property type="entry name" value="MECDP_synthase"/>
</dbReference>
<comment type="catalytic activity">
    <reaction evidence="1 12">
        <text>4-CDP-2-C-methyl-D-erythritol 2-phosphate = 2-C-methyl-D-erythritol 2,4-cyclic diphosphate + CMP</text>
        <dbReference type="Rhea" id="RHEA:23864"/>
        <dbReference type="ChEBI" id="CHEBI:57919"/>
        <dbReference type="ChEBI" id="CHEBI:58483"/>
        <dbReference type="ChEBI" id="CHEBI:60377"/>
        <dbReference type="EC" id="4.6.1.12"/>
    </reaction>
</comment>
<feature type="binding site" evidence="12">
    <location>
        <begin position="284"/>
        <end position="285"/>
    </location>
    <ligand>
        <name>4-CDP-2-C-methyl-D-erythritol 2-phosphate</name>
        <dbReference type="ChEBI" id="CHEBI:57919"/>
    </ligand>
</feature>
<feature type="site" description="Transition state stabilizer" evidence="13">
    <location>
        <position position="27"/>
    </location>
</feature>
<organism evidence="15 16">
    <name type="scientific">Gulosibacter molinativorax</name>
    <dbReference type="NCBI Taxonomy" id="256821"/>
    <lineage>
        <taxon>Bacteria</taxon>
        <taxon>Bacillati</taxon>
        <taxon>Actinomycetota</taxon>
        <taxon>Actinomycetes</taxon>
        <taxon>Micrococcales</taxon>
        <taxon>Microbacteriaceae</taxon>
        <taxon>Gulosibacter</taxon>
    </lineage>
</organism>
<dbReference type="InterPro" id="IPR036571">
    <property type="entry name" value="MECDP_synthase_sf"/>
</dbReference>
<dbReference type="InterPro" id="IPR018294">
    <property type="entry name" value="ISPD_synthase_CS"/>
</dbReference>
<keyword evidence="6 13" id="KW-0808">Transferase</keyword>
<dbReference type="Pfam" id="PF02542">
    <property type="entry name" value="YgbB"/>
    <property type="match status" value="1"/>
</dbReference>
<dbReference type="NCBIfam" id="TIGR00151">
    <property type="entry name" value="ispF"/>
    <property type="match status" value="1"/>
</dbReference>
<comment type="similarity">
    <text evidence="5 13">Belongs to the IspD/TarI cytidylyltransferase family. IspD subfamily.</text>
</comment>
<evidence type="ECO:0000256" key="6">
    <source>
        <dbReference type="ARBA" id="ARBA00022679"/>
    </source>
</evidence>
<keyword evidence="11" id="KW-0511">Multifunctional enzyme</keyword>
<feature type="binding site" evidence="12">
    <location>
        <position position="386"/>
    </location>
    <ligand>
        <name>4-CDP-2-C-methyl-D-erythritol 2-phosphate</name>
        <dbReference type="ChEBI" id="CHEBI:57919"/>
    </ligand>
</feature>
<dbReference type="SUPFAM" id="SSF69765">
    <property type="entry name" value="IpsF-like"/>
    <property type="match status" value="1"/>
</dbReference>
<evidence type="ECO:0000256" key="13">
    <source>
        <dbReference type="HAMAP-Rule" id="MF_00108"/>
    </source>
</evidence>
<feature type="binding site" evidence="12">
    <location>
        <position position="260"/>
    </location>
    <ligand>
        <name>a divalent metal cation</name>
        <dbReference type="ChEBI" id="CHEBI:60240"/>
    </ligand>
</feature>
<comment type="catalytic activity">
    <reaction evidence="2 13">
        <text>2-C-methyl-D-erythritol 4-phosphate + CTP + H(+) = 4-CDP-2-C-methyl-D-erythritol + diphosphate</text>
        <dbReference type="Rhea" id="RHEA:13429"/>
        <dbReference type="ChEBI" id="CHEBI:15378"/>
        <dbReference type="ChEBI" id="CHEBI:33019"/>
        <dbReference type="ChEBI" id="CHEBI:37563"/>
        <dbReference type="ChEBI" id="CHEBI:57823"/>
        <dbReference type="ChEBI" id="CHEBI:58262"/>
        <dbReference type="EC" id="2.7.7.60"/>
    </reaction>
</comment>
<keyword evidence="7 13" id="KW-0548">Nucleotidyltransferase</keyword>
<dbReference type="CDD" id="cd00554">
    <property type="entry name" value="MECDP_synthase"/>
    <property type="match status" value="1"/>
</dbReference>
<dbReference type="SUPFAM" id="SSF53448">
    <property type="entry name" value="Nucleotide-diphospho-sugar transferases"/>
    <property type="match status" value="1"/>
</dbReference>
<comment type="function">
    <text evidence="12">Involved in the biosynthesis of isopentenyl diphosphate (IPP) and dimethylallyl diphosphate (DMAPP), two major building blocks of isoprenoid compounds. Catalyzes the conversion of 4-diphosphocytidyl-2-C-methyl-D-erythritol 2-phosphate (CDP-ME2P) to 2-C-methyl-D-erythritol 2,4-cyclodiphosphate (ME-CPP) with a corresponding release of cytidine 5-monophosphate (CMP).</text>
</comment>
<feature type="binding site" evidence="12">
    <location>
        <begin position="379"/>
        <end position="382"/>
    </location>
    <ligand>
        <name>4-CDP-2-C-methyl-D-erythritol 2-phosphate</name>
        <dbReference type="ChEBI" id="CHEBI:57919"/>
    </ligand>
</feature>
<dbReference type="EC" id="2.7.7.60" evidence="13"/>
<dbReference type="Proteomes" id="UP001170379">
    <property type="component" value="Unassembled WGS sequence"/>
</dbReference>